<dbReference type="Gene3D" id="3.30.1380.10">
    <property type="match status" value="1"/>
</dbReference>
<dbReference type="RefSeq" id="WP_394482847.1">
    <property type="nucleotide sequence ID" value="NZ_JBIGHV010000009.1"/>
</dbReference>
<sequence length="268" mass="28716">MPSTYEVTATALNLRAAPHTGASVLAVLRRGQTCVGSGAAAGGWLPVSYLQQSGHVWADYVRAVDGVPAPSNPPPVVAPAPTPVAGGSWVPLPSNPQTRLSDPAQLHPKFREALVNLLAKAAAEGRPFRLFEAFRTPERQAWLYEQGRTRPGGIVTKAKPWQSFHQFGLGADLVLFVNGQWTWSDAGVLGEHWRRLPKLAAEVGLRSLSWEAPHVEWPVNLSEAVGADLLGSADNTWIDTLSSASARWRASGHSGGPDLQPAQRPELA</sequence>
<dbReference type="InterPro" id="IPR003709">
    <property type="entry name" value="VanY-like_core_dom"/>
</dbReference>
<dbReference type="SUPFAM" id="SSF55166">
    <property type="entry name" value="Hedgehog/DD-peptidase"/>
    <property type="match status" value="1"/>
</dbReference>
<reference evidence="3 4" key="1">
    <citation type="submission" date="2024-08" db="EMBL/GenBank/DDBJ databases">
        <authorList>
            <person name="Lu H."/>
        </authorList>
    </citation>
    <scope>NUCLEOTIDE SEQUENCE [LARGE SCALE GENOMIC DNA]</scope>
    <source>
        <strain evidence="3 4">LYH14W</strain>
    </source>
</reference>
<comment type="caution">
    <text evidence="3">The sequence shown here is derived from an EMBL/GenBank/DDBJ whole genome shotgun (WGS) entry which is preliminary data.</text>
</comment>
<dbReference type="Gene3D" id="2.30.30.40">
    <property type="entry name" value="SH3 Domains"/>
    <property type="match status" value="1"/>
</dbReference>
<dbReference type="GO" id="GO:0004180">
    <property type="term" value="F:carboxypeptidase activity"/>
    <property type="evidence" value="ECO:0007669"/>
    <property type="project" value="UniProtKB-KW"/>
</dbReference>
<dbReference type="Pfam" id="PF02557">
    <property type="entry name" value="VanY"/>
    <property type="match status" value="1"/>
</dbReference>
<evidence type="ECO:0000313" key="3">
    <source>
        <dbReference type="EMBL" id="MFG6432743.1"/>
    </source>
</evidence>
<feature type="region of interest" description="Disordered" evidence="1">
    <location>
        <begin position="248"/>
        <end position="268"/>
    </location>
</feature>
<feature type="domain" description="D-alanyl-D-alanine carboxypeptidase-like core" evidence="2">
    <location>
        <begin position="105"/>
        <end position="204"/>
    </location>
</feature>
<dbReference type="CDD" id="cd14845">
    <property type="entry name" value="L-Ala-D-Glu_peptidase_like"/>
    <property type="match status" value="1"/>
</dbReference>
<protein>
    <submittedName>
        <fullName evidence="3">D-alanyl-D-alanine carboxypeptidase family protein</fullName>
    </submittedName>
</protein>
<evidence type="ECO:0000259" key="2">
    <source>
        <dbReference type="Pfam" id="PF02557"/>
    </source>
</evidence>
<dbReference type="Proteomes" id="UP001606210">
    <property type="component" value="Unassembled WGS sequence"/>
</dbReference>
<dbReference type="EMBL" id="JBIGHV010000009">
    <property type="protein sequence ID" value="MFG6432743.1"/>
    <property type="molecule type" value="Genomic_DNA"/>
</dbReference>
<name>A0ABW7FBI3_9BURK</name>
<keyword evidence="3" id="KW-0645">Protease</keyword>
<evidence type="ECO:0000313" key="4">
    <source>
        <dbReference type="Proteomes" id="UP001606210"/>
    </source>
</evidence>
<accession>A0ABW7FBI3</accession>
<keyword evidence="4" id="KW-1185">Reference proteome</keyword>
<proteinExistence type="predicted"/>
<evidence type="ECO:0000256" key="1">
    <source>
        <dbReference type="SAM" id="MobiDB-lite"/>
    </source>
</evidence>
<dbReference type="InterPro" id="IPR009045">
    <property type="entry name" value="Zn_M74/Hedgehog-like"/>
</dbReference>
<keyword evidence="3" id="KW-0121">Carboxypeptidase</keyword>
<keyword evidence="3" id="KW-0378">Hydrolase</keyword>
<gene>
    <name evidence="3" type="ORF">ACG00Y_22705</name>
</gene>
<organism evidence="3 4">
    <name type="scientific">Pelomonas parva</name>
    <dbReference type="NCBI Taxonomy" id="3299032"/>
    <lineage>
        <taxon>Bacteria</taxon>
        <taxon>Pseudomonadati</taxon>
        <taxon>Pseudomonadota</taxon>
        <taxon>Betaproteobacteria</taxon>
        <taxon>Burkholderiales</taxon>
        <taxon>Sphaerotilaceae</taxon>
        <taxon>Roseateles</taxon>
    </lineage>
</organism>